<keyword evidence="8" id="KW-0732">Signal</keyword>
<gene>
    <name evidence="10" type="ORF">FHS72_003591</name>
</gene>
<evidence type="ECO:0000256" key="1">
    <source>
        <dbReference type="ARBA" id="ARBA00004651"/>
    </source>
</evidence>
<keyword evidence="2 7" id="KW-0813">Transport</keyword>
<feature type="domain" description="Tripartite ATP-independent periplasmic transporters DctQ component" evidence="9">
    <location>
        <begin position="31"/>
        <end position="165"/>
    </location>
</feature>
<keyword evidence="3" id="KW-1003">Cell membrane</keyword>
<dbReference type="RefSeq" id="WP_183531051.1">
    <property type="nucleotide sequence ID" value="NZ_JACIJM010000017.1"/>
</dbReference>
<feature type="transmembrane region" description="Helical" evidence="7">
    <location>
        <begin position="55"/>
        <end position="72"/>
    </location>
</feature>
<feature type="signal peptide" evidence="8">
    <location>
        <begin position="1"/>
        <end position="19"/>
    </location>
</feature>
<comment type="subcellular location">
    <subcellularLocation>
        <location evidence="7">Cell inner membrane</location>
        <topology evidence="7">Multi-pass membrane protein</topology>
    </subcellularLocation>
    <subcellularLocation>
        <location evidence="1">Cell membrane</location>
        <topology evidence="1">Multi-pass membrane protein</topology>
    </subcellularLocation>
</comment>
<dbReference type="Proteomes" id="UP000535415">
    <property type="component" value="Unassembled WGS sequence"/>
</dbReference>
<dbReference type="InterPro" id="IPR055348">
    <property type="entry name" value="DctQ"/>
</dbReference>
<dbReference type="EMBL" id="JACIJM010000017">
    <property type="protein sequence ID" value="MBB5723944.1"/>
    <property type="molecule type" value="Genomic_DNA"/>
</dbReference>
<keyword evidence="5 7" id="KW-1133">Transmembrane helix</keyword>
<evidence type="ECO:0000256" key="2">
    <source>
        <dbReference type="ARBA" id="ARBA00022448"/>
    </source>
</evidence>
<keyword evidence="7" id="KW-0997">Cell inner membrane</keyword>
<accession>A0A7W9BPR7</accession>
<proteinExistence type="inferred from homology"/>
<name>A0A7W9BPR7_9RHOB</name>
<feature type="transmembrane region" description="Helical" evidence="7">
    <location>
        <begin position="12"/>
        <end position="35"/>
    </location>
</feature>
<dbReference type="AlphaFoldDB" id="A0A7W9BPR7"/>
<evidence type="ECO:0000313" key="11">
    <source>
        <dbReference type="Proteomes" id="UP000535415"/>
    </source>
</evidence>
<evidence type="ECO:0000313" key="10">
    <source>
        <dbReference type="EMBL" id="MBB5723944.1"/>
    </source>
</evidence>
<comment type="similarity">
    <text evidence="7">Belongs to the TRAP transporter small permease family.</text>
</comment>
<sequence>MLKSFVAGLSRVANSLAIAANAAGTLTVLALMVILNADVIARSVFNAPLKGTYEIVQMSVVFIVFLQIADVVRVDRLTRSDGFLNLMHSRRPRFTSGLRRIINAISAIFMFLIAYITFPEFIKMWGTQDFFGVRGLFTLPWWPIKLVIASGSALACVIFILKVITAQDRPQLIRAPEHDDNTSNGPKS</sequence>
<feature type="transmembrane region" description="Helical" evidence="7">
    <location>
        <begin position="142"/>
        <end position="164"/>
    </location>
</feature>
<dbReference type="GO" id="GO:0005886">
    <property type="term" value="C:plasma membrane"/>
    <property type="evidence" value="ECO:0007669"/>
    <property type="project" value="UniProtKB-SubCell"/>
</dbReference>
<evidence type="ECO:0000256" key="5">
    <source>
        <dbReference type="ARBA" id="ARBA00022989"/>
    </source>
</evidence>
<dbReference type="GO" id="GO:0022857">
    <property type="term" value="F:transmembrane transporter activity"/>
    <property type="evidence" value="ECO:0007669"/>
    <property type="project" value="UniProtKB-UniRule"/>
</dbReference>
<organism evidence="10 11">
    <name type="scientific">Yoonia ponticola</name>
    <dbReference type="NCBI Taxonomy" id="1524255"/>
    <lineage>
        <taxon>Bacteria</taxon>
        <taxon>Pseudomonadati</taxon>
        <taxon>Pseudomonadota</taxon>
        <taxon>Alphaproteobacteria</taxon>
        <taxon>Rhodobacterales</taxon>
        <taxon>Paracoccaceae</taxon>
        <taxon>Yoonia</taxon>
    </lineage>
</organism>
<comment type="caution">
    <text evidence="10">The sequence shown here is derived from an EMBL/GenBank/DDBJ whole genome shotgun (WGS) entry which is preliminary data.</text>
</comment>
<evidence type="ECO:0000256" key="3">
    <source>
        <dbReference type="ARBA" id="ARBA00022475"/>
    </source>
</evidence>
<keyword evidence="11" id="KW-1185">Reference proteome</keyword>
<evidence type="ECO:0000259" key="9">
    <source>
        <dbReference type="Pfam" id="PF04290"/>
    </source>
</evidence>
<reference evidence="10 11" key="1">
    <citation type="submission" date="2020-08" db="EMBL/GenBank/DDBJ databases">
        <title>Genomic Encyclopedia of Type Strains, Phase IV (KMG-IV): sequencing the most valuable type-strain genomes for metagenomic binning, comparative biology and taxonomic classification.</title>
        <authorList>
            <person name="Goeker M."/>
        </authorList>
    </citation>
    <scope>NUCLEOTIDE SEQUENCE [LARGE SCALE GENOMIC DNA]</scope>
    <source>
        <strain evidence="10 11">DSM 101064</strain>
    </source>
</reference>
<evidence type="ECO:0000256" key="7">
    <source>
        <dbReference type="RuleBase" id="RU369079"/>
    </source>
</evidence>
<dbReference type="Pfam" id="PF04290">
    <property type="entry name" value="DctQ"/>
    <property type="match status" value="1"/>
</dbReference>
<evidence type="ECO:0000256" key="8">
    <source>
        <dbReference type="SAM" id="SignalP"/>
    </source>
</evidence>
<keyword evidence="6 7" id="KW-0472">Membrane</keyword>
<protein>
    <recommendedName>
        <fullName evidence="7">TRAP transporter small permease protein</fullName>
    </recommendedName>
</protein>
<comment type="function">
    <text evidence="7">Part of the tripartite ATP-independent periplasmic (TRAP) transport system.</text>
</comment>
<feature type="transmembrane region" description="Helical" evidence="7">
    <location>
        <begin position="101"/>
        <end position="122"/>
    </location>
</feature>
<feature type="chain" id="PRO_5031328895" description="TRAP transporter small permease protein" evidence="8">
    <location>
        <begin position="20"/>
        <end position="188"/>
    </location>
</feature>
<evidence type="ECO:0000256" key="6">
    <source>
        <dbReference type="ARBA" id="ARBA00023136"/>
    </source>
</evidence>
<evidence type="ECO:0000256" key="4">
    <source>
        <dbReference type="ARBA" id="ARBA00022692"/>
    </source>
</evidence>
<keyword evidence="4 7" id="KW-0812">Transmembrane</keyword>
<comment type="subunit">
    <text evidence="7">The complex comprises the extracytoplasmic solute receptor protein and the two transmembrane proteins.</text>
</comment>